<evidence type="ECO:0000313" key="5">
    <source>
        <dbReference type="Proteomes" id="UP000540656"/>
    </source>
</evidence>
<dbReference type="PANTHER" id="PTHR39082:SF1">
    <property type="entry name" value="SCAVENGER RECEPTOR CLASS A MEMBER 3"/>
    <property type="match status" value="1"/>
</dbReference>
<dbReference type="Pfam" id="PF24481">
    <property type="entry name" value="CT398_CC"/>
    <property type="match status" value="1"/>
</dbReference>
<evidence type="ECO:0000313" key="4">
    <source>
        <dbReference type="EMBL" id="NYG60741.1"/>
    </source>
</evidence>
<dbReference type="InterPro" id="IPR003743">
    <property type="entry name" value="Zf-RING_7"/>
</dbReference>
<dbReference type="Pfam" id="PF02591">
    <property type="entry name" value="Zn_ribbon_9"/>
    <property type="match status" value="1"/>
</dbReference>
<dbReference type="AlphaFoldDB" id="A0A7Y9S1S9"/>
<dbReference type="Proteomes" id="UP000540656">
    <property type="component" value="Unassembled WGS sequence"/>
</dbReference>
<evidence type="ECO:0000256" key="1">
    <source>
        <dbReference type="SAM" id="MobiDB-lite"/>
    </source>
</evidence>
<dbReference type="InterPro" id="IPR056003">
    <property type="entry name" value="CT398_CC_hairpin"/>
</dbReference>
<feature type="domain" description="C4-type zinc ribbon" evidence="2">
    <location>
        <begin position="189"/>
        <end position="222"/>
    </location>
</feature>
<evidence type="ECO:0008006" key="6">
    <source>
        <dbReference type="Google" id="ProtNLM"/>
    </source>
</evidence>
<keyword evidence="5" id="KW-1185">Reference proteome</keyword>
<proteinExistence type="predicted"/>
<gene>
    <name evidence="4" type="ORF">BJ980_003664</name>
</gene>
<feature type="region of interest" description="Disordered" evidence="1">
    <location>
        <begin position="46"/>
        <end position="69"/>
    </location>
</feature>
<dbReference type="EMBL" id="JACCAA010000001">
    <property type="protein sequence ID" value="NYG60741.1"/>
    <property type="molecule type" value="Genomic_DNA"/>
</dbReference>
<protein>
    <recommendedName>
        <fullName evidence="6">C4-type zinc ribbon domain-containing protein</fullName>
    </recommendedName>
</protein>
<name>A0A7Y9S1S9_9ACTN</name>
<dbReference type="InterPro" id="IPR052376">
    <property type="entry name" value="Oxidative_Scav/Glycosyltrans"/>
</dbReference>
<comment type="caution">
    <text evidence="4">The sequence shown here is derived from an EMBL/GenBank/DDBJ whole genome shotgun (WGS) entry which is preliminary data.</text>
</comment>
<organism evidence="4 5">
    <name type="scientific">Nocardioides daedukensis</name>
    <dbReference type="NCBI Taxonomy" id="634462"/>
    <lineage>
        <taxon>Bacteria</taxon>
        <taxon>Bacillati</taxon>
        <taxon>Actinomycetota</taxon>
        <taxon>Actinomycetes</taxon>
        <taxon>Propionibacteriales</taxon>
        <taxon>Nocardioidaceae</taxon>
        <taxon>Nocardioides</taxon>
    </lineage>
</organism>
<dbReference type="Gene3D" id="1.10.287.1490">
    <property type="match status" value="1"/>
</dbReference>
<dbReference type="PANTHER" id="PTHR39082">
    <property type="entry name" value="PHOSPHOLIPASE C-BETA-2-RELATED"/>
    <property type="match status" value="1"/>
</dbReference>
<evidence type="ECO:0000259" key="3">
    <source>
        <dbReference type="Pfam" id="PF24481"/>
    </source>
</evidence>
<sequence>MDSRIAQGRHQLRALPQIGEIAALESSRRDLDNRARDAKIRVDDLAKEQKRAERDVEQVKTRRERDRGRMEQGLITNPKDLQNMSHELESLERRITSLEDTELEIMERLEEAQAELTRAQDEQQHIESRLGELAAARDEAAAAISKDLEAATSERVTALEGIPENLLALYERIREKQSVGAAELRARQCGGCQLRLNPADLAVIAKAPIDEVVRCEECSRILVRTAESGL</sequence>
<feature type="domain" description="CT398-like coiled coil hairpin" evidence="3">
    <location>
        <begin position="1"/>
        <end position="177"/>
    </location>
</feature>
<accession>A0A7Y9S1S9</accession>
<evidence type="ECO:0000259" key="2">
    <source>
        <dbReference type="Pfam" id="PF02591"/>
    </source>
</evidence>
<reference evidence="4 5" key="1">
    <citation type="submission" date="2020-07" db="EMBL/GenBank/DDBJ databases">
        <title>Sequencing the genomes of 1000 actinobacteria strains.</title>
        <authorList>
            <person name="Klenk H.-P."/>
        </authorList>
    </citation>
    <scope>NUCLEOTIDE SEQUENCE [LARGE SCALE GENOMIC DNA]</scope>
    <source>
        <strain evidence="4 5">DSM 23819</strain>
    </source>
</reference>
<dbReference type="RefSeq" id="WP_343047887.1">
    <property type="nucleotide sequence ID" value="NZ_JACCAA010000001.1"/>
</dbReference>